<evidence type="ECO:0000313" key="1">
    <source>
        <dbReference type="EMBL" id="CAH2093063.1"/>
    </source>
</evidence>
<dbReference type="Proteomes" id="UP001153954">
    <property type="component" value="Unassembled WGS sequence"/>
</dbReference>
<gene>
    <name evidence="1" type="ORF">EEDITHA_LOCUS8765</name>
</gene>
<evidence type="ECO:0000313" key="2">
    <source>
        <dbReference type="Proteomes" id="UP001153954"/>
    </source>
</evidence>
<dbReference type="EMBL" id="CAKOGL010000012">
    <property type="protein sequence ID" value="CAH2093063.1"/>
    <property type="molecule type" value="Genomic_DNA"/>
</dbReference>
<keyword evidence="2" id="KW-1185">Reference proteome</keyword>
<comment type="caution">
    <text evidence="1">The sequence shown here is derived from an EMBL/GenBank/DDBJ whole genome shotgun (WGS) entry which is preliminary data.</text>
</comment>
<organism evidence="1 2">
    <name type="scientific">Euphydryas editha</name>
    <name type="common">Edith's checkerspot</name>
    <dbReference type="NCBI Taxonomy" id="104508"/>
    <lineage>
        <taxon>Eukaryota</taxon>
        <taxon>Metazoa</taxon>
        <taxon>Ecdysozoa</taxon>
        <taxon>Arthropoda</taxon>
        <taxon>Hexapoda</taxon>
        <taxon>Insecta</taxon>
        <taxon>Pterygota</taxon>
        <taxon>Neoptera</taxon>
        <taxon>Endopterygota</taxon>
        <taxon>Lepidoptera</taxon>
        <taxon>Glossata</taxon>
        <taxon>Ditrysia</taxon>
        <taxon>Papilionoidea</taxon>
        <taxon>Nymphalidae</taxon>
        <taxon>Nymphalinae</taxon>
        <taxon>Euphydryas</taxon>
    </lineage>
</organism>
<dbReference type="AlphaFoldDB" id="A0AAU9U4S0"/>
<proteinExistence type="predicted"/>
<protein>
    <submittedName>
        <fullName evidence="1">Uncharacterized protein</fullName>
    </submittedName>
</protein>
<name>A0AAU9U4S0_EUPED</name>
<sequence>MVSFLNTEIIALFARHAPLRKVKLKHRCVPWFNGDIKKAMAKRDHAFRKFKNERSDVNWSVYKAVRNRCNQLCRNLKRHYFYENICSGTDLLKFLKPVGIGKQLTPIENTTLDINALNFPFPSSSVIDPA</sequence>
<accession>A0AAU9U4S0</accession>
<reference evidence="1" key="1">
    <citation type="submission" date="2022-03" db="EMBL/GenBank/DDBJ databases">
        <authorList>
            <person name="Tunstrom K."/>
        </authorList>
    </citation>
    <scope>NUCLEOTIDE SEQUENCE</scope>
</reference>